<keyword evidence="3" id="KW-1185">Reference proteome</keyword>
<dbReference type="AlphaFoldDB" id="A0A9P4Q610"/>
<gene>
    <name evidence="2" type="ORF">K431DRAFT_331883</name>
</gene>
<dbReference type="EMBL" id="MU003817">
    <property type="protein sequence ID" value="KAF2718991.1"/>
    <property type="molecule type" value="Genomic_DNA"/>
</dbReference>
<keyword evidence="1" id="KW-0472">Membrane</keyword>
<name>A0A9P4Q610_9PEZI</name>
<keyword evidence="1" id="KW-1133">Transmembrane helix</keyword>
<evidence type="ECO:0000313" key="3">
    <source>
        <dbReference type="Proteomes" id="UP000799441"/>
    </source>
</evidence>
<organism evidence="2 3">
    <name type="scientific">Polychaeton citri CBS 116435</name>
    <dbReference type="NCBI Taxonomy" id="1314669"/>
    <lineage>
        <taxon>Eukaryota</taxon>
        <taxon>Fungi</taxon>
        <taxon>Dikarya</taxon>
        <taxon>Ascomycota</taxon>
        <taxon>Pezizomycotina</taxon>
        <taxon>Dothideomycetes</taxon>
        <taxon>Dothideomycetidae</taxon>
        <taxon>Capnodiales</taxon>
        <taxon>Capnodiaceae</taxon>
        <taxon>Polychaeton</taxon>
    </lineage>
</organism>
<dbReference type="OrthoDB" id="4733706at2759"/>
<comment type="caution">
    <text evidence="2">The sequence shown here is derived from an EMBL/GenBank/DDBJ whole genome shotgun (WGS) entry which is preliminary data.</text>
</comment>
<reference evidence="2" key="1">
    <citation type="journal article" date="2020" name="Stud. Mycol.">
        <title>101 Dothideomycetes genomes: a test case for predicting lifestyles and emergence of pathogens.</title>
        <authorList>
            <person name="Haridas S."/>
            <person name="Albert R."/>
            <person name="Binder M."/>
            <person name="Bloem J."/>
            <person name="Labutti K."/>
            <person name="Salamov A."/>
            <person name="Andreopoulos B."/>
            <person name="Baker S."/>
            <person name="Barry K."/>
            <person name="Bills G."/>
            <person name="Bluhm B."/>
            <person name="Cannon C."/>
            <person name="Castanera R."/>
            <person name="Culley D."/>
            <person name="Daum C."/>
            <person name="Ezra D."/>
            <person name="Gonzalez J."/>
            <person name="Henrissat B."/>
            <person name="Kuo A."/>
            <person name="Liang C."/>
            <person name="Lipzen A."/>
            <person name="Lutzoni F."/>
            <person name="Magnuson J."/>
            <person name="Mondo S."/>
            <person name="Nolan M."/>
            <person name="Ohm R."/>
            <person name="Pangilinan J."/>
            <person name="Park H.-J."/>
            <person name="Ramirez L."/>
            <person name="Alfaro M."/>
            <person name="Sun H."/>
            <person name="Tritt A."/>
            <person name="Yoshinaga Y."/>
            <person name="Zwiers L.-H."/>
            <person name="Turgeon B."/>
            <person name="Goodwin S."/>
            <person name="Spatafora J."/>
            <person name="Crous P."/>
            <person name="Grigoriev I."/>
        </authorList>
    </citation>
    <scope>NUCLEOTIDE SEQUENCE</scope>
    <source>
        <strain evidence="2">CBS 116435</strain>
    </source>
</reference>
<protein>
    <recommendedName>
        <fullName evidence="4">Mid2 domain-containing protein</fullName>
    </recommendedName>
</protein>
<dbReference type="Proteomes" id="UP000799441">
    <property type="component" value="Unassembled WGS sequence"/>
</dbReference>
<evidence type="ECO:0000256" key="1">
    <source>
        <dbReference type="SAM" id="Phobius"/>
    </source>
</evidence>
<evidence type="ECO:0000313" key="2">
    <source>
        <dbReference type="EMBL" id="KAF2718991.1"/>
    </source>
</evidence>
<keyword evidence="1" id="KW-0812">Transmembrane</keyword>
<evidence type="ECO:0008006" key="4">
    <source>
        <dbReference type="Google" id="ProtNLM"/>
    </source>
</evidence>
<accession>A0A9P4Q610</accession>
<feature type="transmembrane region" description="Helical" evidence="1">
    <location>
        <begin position="536"/>
        <end position="559"/>
    </location>
</feature>
<proteinExistence type="predicted"/>
<sequence length="631" mass="67760">MLLGFVSVASASPLDSNFIVHPAVGQRDTDVIHAIRREFSDAALVKRGRDWKNSTTISRSWNNVPLLQLDVGNVSVSAGVEIICTECYLKAIATGELSITDNNFNLSQTISNLTEQFKDNVENLTTAAEDWVKQYVENIEDDLSDFDFGLDDIALPTFDFDLNLDIPPVPQANLHLKFDGLELYMLIDTILSLGATYKIPLFNSAVDTPEALIGFEISDVLEIGLIFKIDLILQAQGTIDISSGFHLLLNDGFAVDIALFDNDVSHVTNNGGHFEFLPVQIESAGVVFSAILQVSVHAGIDLVTPDFPDFSIDNHTFPSFGGGMEVGVFANVAEFITNVTAEPDSPDCELQLAQSYVFALGASAGATINIASDTWGPAPTTSTAIYTTAVSTCAAQGTSTASPQPTSEVQKRQDLSTATIFTTKTYTGVNCFSTGLVDCPASLQNTSRSTTISSTTTLVPSGTDIDDLQWPVAYFPNAVTSTATFGKNAISVPSTAGTPVAYTASPTSESGVGSTPGGEVGSALEEKVDRMPKKTILGVSVGLGIPIVIASIVVTMYVLSWNRLKSVLLTPCRRLVKKRRLGKQRASAVPQYDIEDEVQYEFVETKRRGESPNARLMGESRYLGRGIEGEL</sequence>